<dbReference type="EMBL" id="FOCM01000002">
    <property type="protein sequence ID" value="SEN01121.1"/>
    <property type="molecule type" value="Genomic_DNA"/>
</dbReference>
<name>A0A1H8D0Z0_9RHOB</name>
<organism evidence="2 3">
    <name type="scientific">Palleronia pelagia</name>
    <dbReference type="NCBI Taxonomy" id="387096"/>
    <lineage>
        <taxon>Bacteria</taxon>
        <taxon>Pseudomonadati</taxon>
        <taxon>Pseudomonadota</taxon>
        <taxon>Alphaproteobacteria</taxon>
        <taxon>Rhodobacterales</taxon>
        <taxon>Roseobacteraceae</taxon>
        <taxon>Palleronia</taxon>
    </lineage>
</organism>
<sequence length="64" mass="6835">MTSAKDNDRNGLTRRSLLMAGAAAPALAASGPARAEAPTEITDHRQVRLQDTPHIRAYYDSAKG</sequence>
<feature type="chain" id="PRO_5011451666" evidence="1">
    <location>
        <begin position="36"/>
        <end position="64"/>
    </location>
</feature>
<feature type="signal peptide" evidence="1">
    <location>
        <begin position="1"/>
        <end position="35"/>
    </location>
</feature>
<evidence type="ECO:0000313" key="2">
    <source>
        <dbReference type="EMBL" id="SEN01121.1"/>
    </source>
</evidence>
<protein>
    <submittedName>
        <fullName evidence="2">Formate dehydrogenase region TAT target</fullName>
    </submittedName>
</protein>
<dbReference type="InterPro" id="IPR006311">
    <property type="entry name" value="TAT_signal"/>
</dbReference>
<dbReference type="Proteomes" id="UP000199372">
    <property type="component" value="Unassembled WGS sequence"/>
</dbReference>
<proteinExistence type="predicted"/>
<dbReference type="AlphaFoldDB" id="A0A1H8D0Z0"/>
<dbReference type="PROSITE" id="PS51318">
    <property type="entry name" value="TAT"/>
    <property type="match status" value="1"/>
</dbReference>
<keyword evidence="1" id="KW-0732">Signal</keyword>
<reference evidence="3" key="1">
    <citation type="submission" date="2016-10" db="EMBL/GenBank/DDBJ databases">
        <authorList>
            <person name="Varghese N."/>
            <person name="Submissions S."/>
        </authorList>
    </citation>
    <scope>NUCLEOTIDE SEQUENCE [LARGE SCALE GENOMIC DNA]</scope>
    <source>
        <strain evidence="3">DSM 26893</strain>
    </source>
</reference>
<gene>
    <name evidence="2" type="ORF">SAMN04488011_102163</name>
</gene>
<dbReference type="RefSeq" id="WP_091844526.1">
    <property type="nucleotide sequence ID" value="NZ_FOCM01000002.1"/>
</dbReference>
<keyword evidence="3" id="KW-1185">Reference proteome</keyword>
<evidence type="ECO:0000313" key="3">
    <source>
        <dbReference type="Proteomes" id="UP000199372"/>
    </source>
</evidence>
<accession>A0A1H8D0Z0</accession>
<evidence type="ECO:0000256" key="1">
    <source>
        <dbReference type="SAM" id="SignalP"/>
    </source>
</evidence>